<sequence>MCLRPFLLALACIFTFSAANAQCVGENLIAALPADERDALYATAHAEPFATGNLWRATRGAQTIYLAGTFHLDDPRHDAVMTTLTPYLAQSKTLMVEAGPDEEAALQAQLVSDPTAMIDMAGSNLSTTLPPQEWEALTAALLQRGIPSSVAQTLRPWFVSMMLSIPPCALQLAATGRGLDKRLIAAAQESGRPVKALEPFDTVLTLFDGLSAAEQTTMIRNALQVEPQAADFLTTTADSYFDSEGRLIWEFSRHIALGLPDATPAQTEADFAKAEAALMSDRNRAWIPRILDALQDGPVFAAFGALHLSGEQGVLALLKAEGFTLEPL</sequence>
<dbReference type="KEGG" id="pseb:EOK75_12010"/>
<dbReference type="Proteomes" id="UP000298631">
    <property type="component" value="Chromosome"/>
</dbReference>
<feature type="chain" id="PRO_5020515940" evidence="1">
    <location>
        <begin position="22"/>
        <end position="328"/>
    </location>
</feature>
<keyword evidence="1" id="KW-0732">Signal</keyword>
<dbReference type="OrthoDB" id="9806326at2"/>
<name>A0A4P8EHZ7_9RHOB</name>
<dbReference type="PANTHER" id="PTHR40590">
    <property type="entry name" value="CYTOPLASMIC PROTEIN-RELATED"/>
    <property type="match status" value="1"/>
</dbReference>
<dbReference type="InterPro" id="IPR002816">
    <property type="entry name" value="TraB/PrgY/GumN_fam"/>
</dbReference>
<dbReference type="RefSeq" id="WP_137194176.1">
    <property type="nucleotide sequence ID" value="NZ_CP039964.1"/>
</dbReference>
<dbReference type="EMBL" id="CP039964">
    <property type="protein sequence ID" value="QCO56393.1"/>
    <property type="molecule type" value="Genomic_DNA"/>
</dbReference>
<accession>A0A4P8EHZ7</accession>
<proteinExistence type="predicted"/>
<feature type="signal peptide" evidence="1">
    <location>
        <begin position="1"/>
        <end position="21"/>
    </location>
</feature>
<dbReference type="CDD" id="cd14789">
    <property type="entry name" value="Tiki"/>
    <property type="match status" value="1"/>
</dbReference>
<evidence type="ECO:0000313" key="3">
    <source>
        <dbReference type="Proteomes" id="UP000298631"/>
    </source>
</evidence>
<evidence type="ECO:0000313" key="2">
    <source>
        <dbReference type="EMBL" id="QCO56393.1"/>
    </source>
</evidence>
<reference evidence="2 3" key="1">
    <citation type="submission" date="2019-05" db="EMBL/GenBank/DDBJ databases">
        <title>Pseudorhodobacter turbinis sp. nov., isolated from the gut of the Korean turban shell.</title>
        <authorList>
            <person name="Jeong Y.-S."/>
            <person name="Kang W.-R."/>
            <person name="Bae J.-W."/>
        </authorList>
    </citation>
    <scope>NUCLEOTIDE SEQUENCE [LARGE SCALE GENOMIC DNA]</scope>
    <source>
        <strain evidence="2 3">S12M18</strain>
    </source>
</reference>
<dbReference type="InterPro" id="IPR047111">
    <property type="entry name" value="YbaP-like"/>
</dbReference>
<gene>
    <name evidence="2" type="ORF">EOK75_12010</name>
</gene>
<protein>
    <submittedName>
        <fullName evidence="2">TraB/GumN family protein</fullName>
    </submittedName>
</protein>
<dbReference type="AlphaFoldDB" id="A0A4P8EHZ7"/>
<keyword evidence="3" id="KW-1185">Reference proteome</keyword>
<organism evidence="2 3">
    <name type="scientific">Pseudorhodobacter turbinis</name>
    <dbReference type="NCBI Taxonomy" id="2500533"/>
    <lineage>
        <taxon>Bacteria</taxon>
        <taxon>Pseudomonadati</taxon>
        <taxon>Pseudomonadota</taxon>
        <taxon>Alphaproteobacteria</taxon>
        <taxon>Rhodobacterales</taxon>
        <taxon>Paracoccaceae</taxon>
        <taxon>Pseudorhodobacter</taxon>
    </lineage>
</organism>
<dbReference type="PANTHER" id="PTHR40590:SF1">
    <property type="entry name" value="CYTOPLASMIC PROTEIN"/>
    <property type="match status" value="1"/>
</dbReference>
<evidence type="ECO:0000256" key="1">
    <source>
        <dbReference type="SAM" id="SignalP"/>
    </source>
</evidence>
<dbReference type="Pfam" id="PF01963">
    <property type="entry name" value="TraB_PrgY_gumN"/>
    <property type="match status" value="1"/>
</dbReference>